<keyword evidence="2" id="KW-0560">Oxidoreductase</keyword>
<reference evidence="2 3" key="1">
    <citation type="submission" date="2021-01" db="EMBL/GenBank/DDBJ databases">
        <title>Genomic Encyclopedia of Type Strains, Phase IV (KMG-IV): sequencing the most valuable type-strain genomes for metagenomic binning, comparative biology and taxonomic classification.</title>
        <authorList>
            <person name="Goeker M."/>
        </authorList>
    </citation>
    <scope>NUCLEOTIDE SEQUENCE [LARGE SCALE GENOMIC DNA]</scope>
    <source>
        <strain evidence="2 3">DSM 100968</strain>
    </source>
</reference>
<dbReference type="Proteomes" id="UP000823201">
    <property type="component" value="Unassembled WGS sequence"/>
</dbReference>
<comment type="caution">
    <text evidence="2">The sequence shown here is derived from an EMBL/GenBank/DDBJ whole genome shotgun (WGS) entry which is preliminary data.</text>
</comment>
<name>A0ABS2Q4G8_9BACL</name>
<dbReference type="PROSITE" id="PS51353">
    <property type="entry name" value="ARSC"/>
    <property type="match status" value="1"/>
</dbReference>
<dbReference type="GO" id="GO:0008794">
    <property type="term" value="F:arsenate reductase (glutaredoxin) activity"/>
    <property type="evidence" value="ECO:0007669"/>
    <property type="project" value="UniProtKB-EC"/>
</dbReference>
<dbReference type="Pfam" id="PF03960">
    <property type="entry name" value="ArsC"/>
    <property type="match status" value="1"/>
</dbReference>
<evidence type="ECO:0000313" key="3">
    <source>
        <dbReference type="Proteomes" id="UP000823201"/>
    </source>
</evidence>
<dbReference type="InterPro" id="IPR006660">
    <property type="entry name" value="Arsenate_reductase-like"/>
</dbReference>
<dbReference type="InterPro" id="IPR006504">
    <property type="entry name" value="Tscrpt_reg_Spx/MgsR"/>
</dbReference>
<gene>
    <name evidence="2" type="ORF">JOC27_000032</name>
</gene>
<dbReference type="EC" id="1.20.4.1" evidence="2"/>
<sequence>MLKIYCYPTCGTCKKAKKWLDAKKIAYDEIQIADNPPTKEELRQFQRASGLPLKKFFNTSGKHYRDKDIKNKLKVEPEEKWLDWLAEDGMLLKRPLAVADGLVTVGFDEAIFEKSWGRKTSKN</sequence>
<dbReference type="Gene3D" id="3.40.30.10">
    <property type="entry name" value="Glutaredoxin"/>
    <property type="match status" value="1"/>
</dbReference>
<dbReference type="SUPFAM" id="SSF52833">
    <property type="entry name" value="Thioredoxin-like"/>
    <property type="match status" value="1"/>
</dbReference>
<dbReference type="PROSITE" id="PS51354">
    <property type="entry name" value="GLUTAREDOXIN_2"/>
    <property type="match status" value="1"/>
</dbReference>
<organism evidence="2 3">
    <name type="scientific">Sporolactobacillus spathodeae</name>
    <dbReference type="NCBI Taxonomy" id="1465502"/>
    <lineage>
        <taxon>Bacteria</taxon>
        <taxon>Bacillati</taxon>
        <taxon>Bacillota</taxon>
        <taxon>Bacilli</taxon>
        <taxon>Bacillales</taxon>
        <taxon>Sporolactobacillaceae</taxon>
        <taxon>Sporolactobacillus</taxon>
    </lineage>
</organism>
<protein>
    <submittedName>
        <fullName evidence="2">Arsenate reductase</fullName>
        <ecNumber evidence="2">1.20.4.1</ecNumber>
    </submittedName>
</protein>
<dbReference type="RefSeq" id="WP_205004967.1">
    <property type="nucleotide sequence ID" value="NZ_CBCRXA010000001.1"/>
</dbReference>
<evidence type="ECO:0000256" key="1">
    <source>
        <dbReference type="PROSITE-ProRule" id="PRU01282"/>
    </source>
</evidence>
<keyword evidence="3" id="KW-1185">Reference proteome</keyword>
<dbReference type="PANTHER" id="PTHR30041">
    <property type="entry name" value="ARSENATE REDUCTASE"/>
    <property type="match status" value="1"/>
</dbReference>
<dbReference type="NCBIfam" id="TIGR01617">
    <property type="entry name" value="arsC_related"/>
    <property type="match status" value="1"/>
</dbReference>
<evidence type="ECO:0000313" key="2">
    <source>
        <dbReference type="EMBL" id="MBM7656596.1"/>
    </source>
</evidence>
<comment type="similarity">
    <text evidence="1">Belongs to the ArsC family.</text>
</comment>
<dbReference type="InterPro" id="IPR036249">
    <property type="entry name" value="Thioredoxin-like_sf"/>
</dbReference>
<proteinExistence type="inferred from homology"/>
<dbReference type="EMBL" id="JAFBEV010000001">
    <property type="protein sequence ID" value="MBM7656596.1"/>
    <property type="molecule type" value="Genomic_DNA"/>
</dbReference>
<dbReference type="PANTHER" id="PTHR30041:SF8">
    <property type="entry name" value="PROTEIN YFFB"/>
    <property type="match status" value="1"/>
</dbReference>
<accession>A0ABS2Q4G8</accession>